<dbReference type="InterPro" id="IPR001611">
    <property type="entry name" value="Leu-rich_rpt"/>
</dbReference>
<dbReference type="SUPFAM" id="SSF52058">
    <property type="entry name" value="L domain-like"/>
    <property type="match status" value="1"/>
</dbReference>
<evidence type="ECO:0000256" key="5">
    <source>
        <dbReference type="ARBA" id="ARBA00023136"/>
    </source>
</evidence>
<evidence type="ECO:0000256" key="4">
    <source>
        <dbReference type="ARBA" id="ARBA00022989"/>
    </source>
</evidence>
<keyword evidence="4" id="KW-1133">Transmembrane helix</keyword>
<gene>
    <name evidence="8" type="primary">LOC105174730</name>
</gene>
<dbReference type="GO" id="GO:0016020">
    <property type="term" value="C:membrane"/>
    <property type="evidence" value="ECO:0007669"/>
    <property type="project" value="UniProtKB-SubCell"/>
</dbReference>
<dbReference type="Gene3D" id="3.80.10.10">
    <property type="entry name" value="Ribonuclease Inhibitor"/>
    <property type="match status" value="1"/>
</dbReference>
<name>A0A8M8V3F3_SESIN</name>
<proteinExistence type="predicted"/>
<evidence type="ECO:0000313" key="8">
    <source>
        <dbReference type="RefSeq" id="XP_020553613.1"/>
    </source>
</evidence>
<dbReference type="InterPro" id="IPR046956">
    <property type="entry name" value="RLP23-like"/>
</dbReference>
<reference evidence="8" key="1">
    <citation type="submission" date="2025-08" db="UniProtKB">
        <authorList>
            <consortium name="RefSeq"/>
        </authorList>
    </citation>
    <scope>IDENTIFICATION</scope>
</reference>
<dbReference type="Proteomes" id="UP000504604">
    <property type="component" value="Linkage group LG11"/>
</dbReference>
<dbReference type="AlphaFoldDB" id="A0A8M8V3F3"/>
<dbReference type="KEGG" id="sind:105174730"/>
<keyword evidence="2" id="KW-0812">Transmembrane</keyword>
<dbReference type="PANTHER" id="PTHR48061:SF2">
    <property type="entry name" value="RECEPTOR LIKE PROTEIN 30-LIKE"/>
    <property type="match status" value="1"/>
</dbReference>
<keyword evidence="6" id="KW-0325">Glycoprotein</keyword>
<organism evidence="7 8">
    <name type="scientific">Sesamum indicum</name>
    <name type="common">Oriental sesame</name>
    <name type="synonym">Sesamum orientale</name>
    <dbReference type="NCBI Taxonomy" id="4182"/>
    <lineage>
        <taxon>Eukaryota</taxon>
        <taxon>Viridiplantae</taxon>
        <taxon>Streptophyta</taxon>
        <taxon>Embryophyta</taxon>
        <taxon>Tracheophyta</taxon>
        <taxon>Spermatophyta</taxon>
        <taxon>Magnoliopsida</taxon>
        <taxon>eudicotyledons</taxon>
        <taxon>Gunneridae</taxon>
        <taxon>Pentapetalae</taxon>
        <taxon>asterids</taxon>
        <taxon>lamiids</taxon>
        <taxon>Lamiales</taxon>
        <taxon>Pedaliaceae</taxon>
        <taxon>Sesamum</taxon>
    </lineage>
</organism>
<dbReference type="OrthoDB" id="906070at2759"/>
<sequence>MTLDLSDNQLHGEIPNWIWEVGDGFLCFLNLSHNQFSHLQEPYEFRDHHYLDQHSNMLRGEIPVPPRTAVFVDMSSNKFSFPLSANIGYSLTSAVFFSLAKNKIVGTIPPSLCNATRLQILDLSNNRLHGRIPSCLFEITIGVLNLRRNNLIGDVPYTFPVGCGLETLDLSWNALHEKVPKSLIRCTELGVLNLCNNDLKDNFPCWLKNLTGLRVLVLSNNKFHGNISCLGDSITWPNNCQHCF</sequence>
<dbReference type="GeneID" id="105174730"/>
<comment type="subcellular location">
    <subcellularLocation>
        <location evidence="1">Membrane</location>
        <topology evidence="1">Single-pass type I membrane protein</topology>
    </subcellularLocation>
</comment>
<dbReference type="PANTHER" id="PTHR48061">
    <property type="entry name" value="LEUCINE-RICH REPEAT RECEPTOR PROTEIN KINASE EMS1-LIKE-RELATED"/>
    <property type="match status" value="1"/>
</dbReference>
<accession>A0A8M8V3F3</accession>
<evidence type="ECO:0000256" key="3">
    <source>
        <dbReference type="ARBA" id="ARBA00022729"/>
    </source>
</evidence>
<dbReference type="Pfam" id="PF00560">
    <property type="entry name" value="LRR_1"/>
    <property type="match status" value="3"/>
</dbReference>
<dbReference type="InterPro" id="IPR032675">
    <property type="entry name" value="LRR_dom_sf"/>
</dbReference>
<evidence type="ECO:0000256" key="6">
    <source>
        <dbReference type="ARBA" id="ARBA00023180"/>
    </source>
</evidence>
<dbReference type="RefSeq" id="XP_020553613.1">
    <property type="nucleotide sequence ID" value="XM_020697954.1"/>
</dbReference>
<protein>
    <submittedName>
        <fullName evidence="8">Receptor like protein 30-like</fullName>
    </submittedName>
</protein>
<evidence type="ECO:0000313" key="7">
    <source>
        <dbReference type="Proteomes" id="UP000504604"/>
    </source>
</evidence>
<evidence type="ECO:0000256" key="1">
    <source>
        <dbReference type="ARBA" id="ARBA00004479"/>
    </source>
</evidence>
<evidence type="ECO:0000256" key="2">
    <source>
        <dbReference type="ARBA" id="ARBA00022692"/>
    </source>
</evidence>
<keyword evidence="7" id="KW-1185">Reference proteome</keyword>
<keyword evidence="5" id="KW-0472">Membrane</keyword>
<keyword evidence="3" id="KW-0732">Signal</keyword>